<protein>
    <submittedName>
        <fullName evidence="2">Dimer-Tnp-hAT multi-domain protein</fullName>
    </submittedName>
</protein>
<evidence type="ECO:0000313" key="3">
    <source>
        <dbReference type="Proteomes" id="UP000245464"/>
    </source>
</evidence>
<organism evidence="2 3">
    <name type="scientific">Pyrenophora tritici-repentis</name>
    <dbReference type="NCBI Taxonomy" id="45151"/>
    <lineage>
        <taxon>Eukaryota</taxon>
        <taxon>Fungi</taxon>
        <taxon>Dikarya</taxon>
        <taxon>Ascomycota</taxon>
        <taxon>Pezizomycotina</taxon>
        <taxon>Dothideomycetes</taxon>
        <taxon>Pleosporomycetidae</taxon>
        <taxon>Pleosporales</taxon>
        <taxon>Pleosporineae</taxon>
        <taxon>Pleosporaceae</taxon>
        <taxon>Pyrenophora</taxon>
    </lineage>
</organism>
<evidence type="ECO:0000256" key="1">
    <source>
        <dbReference type="SAM" id="MobiDB-lite"/>
    </source>
</evidence>
<dbReference type="GeneID" id="6342737"/>
<feature type="region of interest" description="Disordered" evidence="1">
    <location>
        <begin position="19"/>
        <end position="62"/>
    </location>
</feature>
<dbReference type="Proteomes" id="UP000245464">
    <property type="component" value="Chromosome 6"/>
</dbReference>
<dbReference type="SUPFAM" id="SSF53098">
    <property type="entry name" value="Ribonuclease H-like"/>
    <property type="match status" value="1"/>
</dbReference>
<evidence type="ECO:0000313" key="2">
    <source>
        <dbReference type="EMBL" id="KAF7568997.1"/>
    </source>
</evidence>
<dbReference type="KEGG" id="ptrr:6342737"/>
<dbReference type="GO" id="GO:0046983">
    <property type="term" value="F:protein dimerization activity"/>
    <property type="evidence" value="ECO:0007669"/>
    <property type="project" value="InterPro"/>
</dbReference>
<dbReference type="InterPro" id="IPR012337">
    <property type="entry name" value="RNaseH-like_sf"/>
</dbReference>
<reference evidence="2 3" key="1">
    <citation type="journal article" date="2018" name="BMC Genomics">
        <title>Comparative genomics of the wheat fungal pathogen Pyrenophora tritici-repentis reveals chromosomal variations and genome plasticity.</title>
        <authorList>
            <person name="Moolhuijzen P."/>
            <person name="See P.T."/>
            <person name="Hane J.K."/>
            <person name="Shi G."/>
            <person name="Liu Z."/>
            <person name="Oliver R.P."/>
            <person name="Moffat C.S."/>
        </authorList>
    </citation>
    <scope>NUCLEOTIDE SEQUENCE [LARGE SCALE GENOMIC DNA]</scope>
    <source>
        <strain evidence="2">M4</strain>
    </source>
</reference>
<gene>
    <name evidence="2" type="ORF">PtrM4_114120</name>
</gene>
<proteinExistence type="predicted"/>
<dbReference type="AlphaFoldDB" id="A0A317ALY4"/>
<dbReference type="Pfam" id="PF05699">
    <property type="entry name" value="Dimer_Tnp_hAT"/>
    <property type="match status" value="1"/>
</dbReference>
<sequence length="425" mass="48984">MEILKEFCNGLSDDAIEYYHPDPKGYPSHRFKGPYYEEKDSDDEMEDSDDEEEDSEDEEIEEARALQAKYEERAQSIRTSISPDKRVRLGDLRRHWTLFSSQALEAYAAIPKGHYVDEDWTAGELTIQNPDPEEYPLPYDVEFSLTGTEPDSLYMSLNIPKFRSATSVERIGVGDDGRVYQFSVTFLDKYHIDLHAPRSIFPDGITSPDLYYVAIRDFSMADEFDPDDDPTNHEGYEKIHEFWKRLYAEYEANGGVRDISMAKESDYGDNTTKDMSYEELVEYWNNLEAGNRGNFINNFIEPAGLTENEEDEYEAWKRSEPIAGEGVDPIKYWVELRDRHPSLSKFAIDMLSIPGSSCECERLFSELGDLLEPRRRSISPQLLAAIQCDRRWIRAGFGSGEVPVKEAISDEEMDAKYGVHKWDIS</sequence>
<dbReference type="RefSeq" id="XP_065961304.1">
    <property type="nucleotide sequence ID" value="XM_066108119.1"/>
</dbReference>
<comment type="caution">
    <text evidence="2">The sequence shown here is derived from an EMBL/GenBank/DDBJ whole genome shotgun (WGS) entry which is preliminary data.</text>
</comment>
<dbReference type="EMBL" id="NQIK02000006">
    <property type="protein sequence ID" value="KAF7568997.1"/>
    <property type="molecule type" value="Genomic_DNA"/>
</dbReference>
<feature type="compositionally biased region" description="Acidic residues" evidence="1">
    <location>
        <begin position="39"/>
        <end position="61"/>
    </location>
</feature>
<accession>A0A317ALY4</accession>
<dbReference type="InterPro" id="IPR008906">
    <property type="entry name" value="HATC_C_dom"/>
</dbReference>
<name>A0A317ALY4_9PLEO</name>